<dbReference type="AlphaFoldDB" id="A0AAD2D9C5"/>
<feature type="region of interest" description="Disordered" evidence="2">
    <location>
        <begin position="67"/>
        <end position="93"/>
    </location>
</feature>
<keyword evidence="4" id="KW-1185">Reference proteome</keyword>
<proteinExistence type="predicted"/>
<feature type="compositionally biased region" description="Polar residues" evidence="2">
    <location>
        <begin position="79"/>
        <end position="93"/>
    </location>
</feature>
<evidence type="ECO:0000313" key="4">
    <source>
        <dbReference type="Proteomes" id="UP001295684"/>
    </source>
</evidence>
<evidence type="ECO:0000313" key="3">
    <source>
        <dbReference type="EMBL" id="CAI2385807.1"/>
    </source>
</evidence>
<reference evidence="3" key="1">
    <citation type="submission" date="2023-07" db="EMBL/GenBank/DDBJ databases">
        <authorList>
            <consortium name="AG Swart"/>
            <person name="Singh M."/>
            <person name="Singh A."/>
            <person name="Seah K."/>
            <person name="Emmerich C."/>
        </authorList>
    </citation>
    <scope>NUCLEOTIDE SEQUENCE</scope>
    <source>
        <strain evidence="3">DP1</strain>
    </source>
</reference>
<sequence>MNSGVSVTFLHEKIRQLQSELELHKLRSAEELKKQAKHYEKITRKSQRRMYNKQDTVHLTNDMDLIGNTESIPKKKNNTSKNANPLNKSKNESQISLMGPINTSQSAKSSKSGLMEEVKSTSAGENKLKARRPKNLVIDNFKKHEEIEISPQFNSENENQDKETQLIGRSKQYNKVTKRGYEEYDVKNHRDLNAQF</sequence>
<comment type="caution">
    <text evidence="3">The sequence shown here is derived from an EMBL/GenBank/DDBJ whole genome shotgun (WGS) entry which is preliminary data.</text>
</comment>
<feature type="region of interest" description="Disordered" evidence="2">
    <location>
        <begin position="151"/>
        <end position="171"/>
    </location>
</feature>
<name>A0AAD2D9C5_EUPCR</name>
<evidence type="ECO:0000256" key="2">
    <source>
        <dbReference type="SAM" id="MobiDB-lite"/>
    </source>
</evidence>
<accession>A0AAD2D9C5</accession>
<dbReference type="EMBL" id="CAMPGE010028270">
    <property type="protein sequence ID" value="CAI2385807.1"/>
    <property type="molecule type" value="Genomic_DNA"/>
</dbReference>
<evidence type="ECO:0000256" key="1">
    <source>
        <dbReference type="SAM" id="Coils"/>
    </source>
</evidence>
<feature type="coiled-coil region" evidence="1">
    <location>
        <begin position="7"/>
        <end position="49"/>
    </location>
</feature>
<protein>
    <submittedName>
        <fullName evidence="3">Uncharacterized protein</fullName>
    </submittedName>
</protein>
<gene>
    <name evidence="3" type="ORF">ECRASSUSDP1_LOCUS27394</name>
</gene>
<dbReference type="Proteomes" id="UP001295684">
    <property type="component" value="Unassembled WGS sequence"/>
</dbReference>
<keyword evidence="1" id="KW-0175">Coiled coil</keyword>
<organism evidence="3 4">
    <name type="scientific">Euplotes crassus</name>
    <dbReference type="NCBI Taxonomy" id="5936"/>
    <lineage>
        <taxon>Eukaryota</taxon>
        <taxon>Sar</taxon>
        <taxon>Alveolata</taxon>
        <taxon>Ciliophora</taxon>
        <taxon>Intramacronucleata</taxon>
        <taxon>Spirotrichea</taxon>
        <taxon>Hypotrichia</taxon>
        <taxon>Euplotida</taxon>
        <taxon>Euplotidae</taxon>
        <taxon>Moneuplotes</taxon>
    </lineage>
</organism>